<dbReference type="AlphaFoldDB" id="A0A835MFL1"/>
<dbReference type="Proteomes" id="UP000657918">
    <property type="component" value="Unassembled WGS sequence"/>
</dbReference>
<evidence type="ECO:0008006" key="4">
    <source>
        <dbReference type="Google" id="ProtNLM"/>
    </source>
</evidence>
<keyword evidence="1" id="KW-1133">Transmembrane helix</keyword>
<name>A0A835MFL1_9ROSI</name>
<evidence type="ECO:0000256" key="1">
    <source>
        <dbReference type="SAM" id="Phobius"/>
    </source>
</evidence>
<protein>
    <recommendedName>
        <fullName evidence="4">Transmembrane protein</fullName>
    </recommendedName>
</protein>
<keyword evidence="1" id="KW-0812">Transmembrane</keyword>
<dbReference type="EMBL" id="JADGMS010000019">
    <property type="protein sequence ID" value="KAF9661759.1"/>
    <property type="molecule type" value="Genomic_DNA"/>
</dbReference>
<sequence length="71" mass="8018">MEIDLDLQKIKSQSCKGKQRNRSMARKYSSWFYLLCFFFLAGLATSLPPLFPGNGSTDSDPKRKAIMAIKA</sequence>
<keyword evidence="1" id="KW-0472">Membrane</keyword>
<proteinExistence type="predicted"/>
<accession>A0A835MFL1</accession>
<feature type="transmembrane region" description="Helical" evidence="1">
    <location>
        <begin position="30"/>
        <end position="51"/>
    </location>
</feature>
<reference evidence="2 3" key="1">
    <citation type="submission" date="2020-10" db="EMBL/GenBank/DDBJ databases">
        <title>Plant Genome Project.</title>
        <authorList>
            <person name="Zhang R.-G."/>
        </authorList>
    </citation>
    <scope>NUCLEOTIDE SEQUENCE [LARGE SCALE GENOMIC DNA]</scope>
    <source>
        <strain evidence="2">FAFU-HL-1</strain>
        <tissue evidence="2">Leaf</tissue>
    </source>
</reference>
<comment type="caution">
    <text evidence="2">The sequence shown here is derived from an EMBL/GenBank/DDBJ whole genome shotgun (WGS) entry which is preliminary data.</text>
</comment>
<gene>
    <name evidence="2" type="ORF">SADUNF_Sadunf19G0101900</name>
</gene>
<evidence type="ECO:0000313" key="2">
    <source>
        <dbReference type="EMBL" id="KAF9661759.1"/>
    </source>
</evidence>
<evidence type="ECO:0000313" key="3">
    <source>
        <dbReference type="Proteomes" id="UP000657918"/>
    </source>
</evidence>
<keyword evidence="3" id="KW-1185">Reference proteome</keyword>
<organism evidence="2 3">
    <name type="scientific">Salix dunnii</name>
    <dbReference type="NCBI Taxonomy" id="1413687"/>
    <lineage>
        <taxon>Eukaryota</taxon>
        <taxon>Viridiplantae</taxon>
        <taxon>Streptophyta</taxon>
        <taxon>Embryophyta</taxon>
        <taxon>Tracheophyta</taxon>
        <taxon>Spermatophyta</taxon>
        <taxon>Magnoliopsida</taxon>
        <taxon>eudicotyledons</taxon>
        <taxon>Gunneridae</taxon>
        <taxon>Pentapetalae</taxon>
        <taxon>rosids</taxon>
        <taxon>fabids</taxon>
        <taxon>Malpighiales</taxon>
        <taxon>Salicaceae</taxon>
        <taxon>Saliceae</taxon>
        <taxon>Salix</taxon>
    </lineage>
</organism>